<proteinExistence type="predicted"/>
<keyword evidence="4 7" id="KW-0238">DNA-binding</keyword>
<keyword evidence="3" id="KW-0805">Transcription regulation</keyword>
<evidence type="ECO:0000259" key="10">
    <source>
        <dbReference type="PROSITE" id="PS51755"/>
    </source>
</evidence>
<evidence type="ECO:0000313" key="11">
    <source>
        <dbReference type="EMBL" id="RDB65833.1"/>
    </source>
</evidence>
<evidence type="ECO:0000256" key="7">
    <source>
        <dbReference type="PROSITE-ProRule" id="PRU01091"/>
    </source>
</evidence>
<dbReference type="Pfam" id="PF00486">
    <property type="entry name" value="Trans_reg_C"/>
    <property type="match status" value="1"/>
</dbReference>
<dbReference type="PANTHER" id="PTHR48111">
    <property type="entry name" value="REGULATOR OF RPOS"/>
    <property type="match status" value="1"/>
</dbReference>
<keyword evidence="1 6" id="KW-0597">Phosphoprotein</keyword>
<dbReference type="SUPFAM" id="SSF52172">
    <property type="entry name" value="CheY-like"/>
    <property type="match status" value="1"/>
</dbReference>
<dbReference type="GO" id="GO:0000156">
    <property type="term" value="F:phosphorelay response regulator activity"/>
    <property type="evidence" value="ECO:0007669"/>
    <property type="project" value="TreeGrafter"/>
</dbReference>
<evidence type="ECO:0000256" key="3">
    <source>
        <dbReference type="ARBA" id="ARBA00023015"/>
    </source>
</evidence>
<feature type="domain" description="Response regulatory" evidence="9">
    <location>
        <begin position="44"/>
        <end position="157"/>
    </location>
</feature>
<dbReference type="OrthoDB" id="9775518at2"/>
<dbReference type="GO" id="GO:0006355">
    <property type="term" value="P:regulation of DNA-templated transcription"/>
    <property type="evidence" value="ECO:0007669"/>
    <property type="project" value="InterPro"/>
</dbReference>
<evidence type="ECO:0000256" key="5">
    <source>
        <dbReference type="ARBA" id="ARBA00023163"/>
    </source>
</evidence>
<dbReference type="Gene3D" id="3.40.50.2300">
    <property type="match status" value="1"/>
</dbReference>
<dbReference type="Proteomes" id="UP000254000">
    <property type="component" value="Unassembled WGS sequence"/>
</dbReference>
<dbReference type="GO" id="GO:0005829">
    <property type="term" value="C:cytosol"/>
    <property type="evidence" value="ECO:0007669"/>
    <property type="project" value="TreeGrafter"/>
</dbReference>
<dbReference type="SMART" id="SM00448">
    <property type="entry name" value="REC"/>
    <property type="match status" value="1"/>
</dbReference>
<dbReference type="SUPFAM" id="SSF46894">
    <property type="entry name" value="C-terminal effector domain of the bipartite response regulators"/>
    <property type="match status" value="1"/>
</dbReference>
<dbReference type="Gene3D" id="6.10.250.690">
    <property type="match status" value="1"/>
</dbReference>
<dbReference type="EMBL" id="PPTS01000003">
    <property type="protein sequence ID" value="RDB65833.1"/>
    <property type="molecule type" value="Genomic_DNA"/>
</dbReference>
<dbReference type="Pfam" id="PF00072">
    <property type="entry name" value="Response_reg"/>
    <property type="match status" value="1"/>
</dbReference>
<evidence type="ECO:0000256" key="2">
    <source>
        <dbReference type="ARBA" id="ARBA00023012"/>
    </source>
</evidence>
<dbReference type="CDD" id="cd00383">
    <property type="entry name" value="trans_reg_C"/>
    <property type="match status" value="1"/>
</dbReference>
<dbReference type="SMART" id="SM00862">
    <property type="entry name" value="Trans_reg_C"/>
    <property type="match status" value="1"/>
</dbReference>
<keyword evidence="5" id="KW-0804">Transcription</keyword>
<dbReference type="InterPro" id="IPR001789">
    <property type="entry name" value="Sig_transdc_resp-reg_receiver"/>
</dbReference>
<protein>
    <submittedName>
        <fullName evidence="11">DNA-binding response regulator</fullName>
    </submittedName>
</protein>
<reference evidence="11 12" key="1">
    <citation type="journal article" date="2018" name="Elife">
        <title>Discovery and characterization of a prevalent human gut bacterial enzyme sufficient for the inactivation of a family of plant toxins.</title>
        <authorList>
            <person name="Koppel N."/>
            <person name="Bisanz J.E."/>
            <person name="Pandelia M.E."/>
            <person name="Turnbaugh P.J."/>
            <person name="Balskus E.P."/>
        </authorList>
    </citation>
    <scope>NUCLEOTIDE SEQUENCE [LARGE SCALE GENOMIC DNA]</scope>
    <source>
        <strain evidence="11 12">3C</strain>
    </source>
</reference>
<organism evidence="11 12">
    <name type="scientific">Gordonibacter pamelaeae</name>
    <dbReference type="NCBI Taxonomy" id="471189"/>
    <lineage>
        <taxon>Bacteria</taxon>
        <taxon>Bacillati</taxon>
        <taxon>Actinomycetota</taxon>
        <taxon>Coriobacteriia</taxon>
        <taxon>Eggerthellales</taxon>
        <taxon>Eggerthellaceae</taxon>
        <taxon>Gordonibacter</taxon>
    </lineage>
</organism>
<evidence type="ECO:0000259" key="9">
    <source>
        <dbReference type="PROSITE" id="PS50110"/>
    </source>
</evidence>
<dbReference type="Gene3D" id="1.10.10.10">
    <property type="entry name" value="Winged helix-like DNA-binding domain superfamily/Winged helix DNA-binding domain"/>
    <property type="match status" value="1"/>
</dbReference>
<feature type="DNA-binding region" description="OmpR/PhoB-type" evidence="7">
    <location>
        <begin position="172"/>
        <end position="271"/>
    </location>
</feature>
<keyword evidence="2" id="KW-0902">Two-component regulatory system</keyword>
<accession>A0A369M249</accession>
<gene>
    <name evidence="11" type="ORF">C1877_06940</name>
</gene>
<comment type="caution">
    <text evidence="11">The sequence shown here is derived from an EMBL/GenBank/DDBJ whole genome shotgun (WGS) entry which is preliminary data.</text>
</comment>
<dbReference type="PROSITE" id="PS50110">
    <property type="entry name" value="RESPONSE_REGULATORY"/>
    <property type="match status" value="1"/>
</dbReference>
<dbReference type="GO" id="GO:0032993">
    <property type="term" value="C:protein-DNA complex"/>
    <property type="evidence" value="ECO:0007669"/>
    <property type="project" value="TreeGrafter"/>
</dbReference>
<keyword evidence="12" id="KW-1185">Reference proteome</keyword>
<evidence type="ECO:0000256" key="8">
    <source>
        <dbReference type="SAM" id="MobiDB-lite"/>
    </source>
</evidence>
<sequence>MPLLAPWAGAGRYNGRKEKRGPRGGPAPGRARDGEERGVAEKKLIAVCDDEAAIADLVAQLLAQGGFEARTFYAGADLVAAAGREAFDLVVLDIMMPGMDGFACCRELRRTSSVPIIFLTAKDEEIDKVVGFELGADDYVVKPFKPRELVARVRARLRRSAPPAEGGRATGAQLLEARGVALDEEAYAATLHGEPLALTPKEFAILACLLRAAGRPVASRDLFEAVWGEEANAQSNNTVMVHIRHLRKKLAAIDSSQEFVETVWGVGYKLG</sequence>
<evidence type="ECO:0000256" key="4">
    <source>
        <dbReference type="ARBA" id="ARBA00023125"/>
    </source>
</evidence>
<dbReference type="GO" id="GO:0000976">
    <property type="term" value="F:transcription cis-regulatory region binding"/>
    <property type="evidence" value="ECO:0007669"/>
    <property type="project" value="TreeGrafter"/>
</dbReference>
<dbReference type="InterPro" id="IPR001867">
    <property type="entry name" value="OmpR/PhoB-type_DNA-bd"/>
</dbReference>
<dbReference type="PANTHER" id="PTHR48111:SF1">
    <property type="entry name" value="TWO-COMPONENT RESPONSE REGULATOR ORR33"/>
    <property type="match status" value="1"/>
</dbReference>
<dbReference type="InterPro" id="IPR036388">
    <property type="entry name" value="WH-like_DNA-bd_sf"/>
</dbReference>
<feature type="modified residue" description="4-aspartylphosphate" evidence="6">
    <location>
        <position position="93"/>
    </location>
</feature>
<dbReference type="InterPro" id="IPR039420">
    <property type="entry name" value="WalR-like"/>
</dbReference>
<dbReference type="PROSITE" id="PS51755">
    <property type="entry name" value="OMPR_PHOB"/>
    <property type="match status" value="1"/>
</dbReference>
<dbReference type="InterPro" id="IPR011006">
    <property type="entry name" value="CheY-like_superfamily"/>
</dbReference>
<dbReference type="CDD" id="cd17574">
    <property type="entry name" value="REC_OmpR"/>
    <property type="match status" value="1"/>
</dbReference>
<evidence type="ECO:0000313" key="12">
    <source>
        <dbReference type="Proteomes" id="UP000254000"/>
    </source>
</evidence>
<evidence type="ECO:0000256" key="6">
    <source>
        <dbReference type="PROSITE-ProRule" id="PRU00169"/>
    </source>
</evidence>
<dbReference type="InterPro" id="IPR016032">
    <property type="entry name" value="Sig_transdc_resp-reg_C-effctor"/>
</dbReference>
<dbReference type="AlphaFoldDB" id="A0A369M249"/>
<feature type="domain" description="OmpR/PhoB-type" evidence="10">
    <location>
        <begin position="172"/>
        <end position="271"/>
    </location>
</feature>
<feature type="region of interest" description="Disordered" evidence="8">
    <location>
        <begin position="1"/>
        <end position="36"/>
    </location>
</feature>
<evidence type="ECO:0000256" key="1">
    <source>
        <dbReference type="ARBA" id="ARBA00022553"/>
    </source>
</evidence>
<name>A0A369M249_9ACTN</name>